<evidence type="ECO:0000256" key="1">
    <source>
        <dbReference type="SAM" id="MobiDB-lite"/>
    </source>
</evidence>
<accession>A0A286TT15</accession>
<feature type="region of interest" description="Disordered" evidence="1">
    <location>
        <begin position="203"/>
        <end position="223"/>
    </location>
</feature>
<organism evidence="2 3">
    <name type="scientific">Streptomyces olivochromogenes</name>
    <dbReference type="NCBI Taxonomy" id="1963"/>
    <lineage>
        <taxon>Bacteria</taxon>
        <taxon>Bacillati</taxon>
        <taxon>Actinomycetota</taxon>
        <taxon>Actinomycetes</taxon>
        <taxon>Kitasatosporales</taxon>
        <taxon>Streptomycetaceae</taxon>
        <taxon>Streptomyces</taxon>
    </lineage>
</organism>
<name>A0A286TT15_STROL</name>
<evidence type="ECO:0000313" key="3">
    <source>
        <dbReference type="Proteomes" id="UP000217446"/>
    </source>
</evidence>
<comment type="caution">
    <text evidence="2">The sequence shown here is derived from an EMBL/GenBank/DDBJ whole genome shotgun (WGS) entry which is preliminary data.</text>
</comment>
<dbReference type="EMBL" id="BDQI01000086">
    <property type="protein sequence ID" value="GAX59020.1"/>
    <property type="molecule type" value="Genomic_DNA"/>
</dbReference>
<feature type="region of interest" description="Disordered" evidence="1">
    <location>
        <begin position="53"/>
        <end position="119"/>
    </location>
</feature>
<proteinExistence type="predicted"/>
<feature type="compositionally biased region" description="Polar residues" evidence="1">
    <location>
        <begin position="96"/>
        <end position="114"/>
    </location>
</feature>
<dbReference type="Proteomes" id="UP000217446">
    <property type="component" value="Unassembled WGS sequence"/>
</dbReference>
<feature type="compositionally biased region" description="Low complexity" evidence="1">
    <location>
        <begin position="75"/>
        <end position="95"/>
    </location>
</feature>
<gene>
    <name evidence="2" type="ORF">SO3561_10597</name>
</gene>
<reference evidence="3" key="1">
    <citation type="submission" date="2017-05" db="EMBL/GenBank/DDBJ databases">
        <title>Streptomyces olivochromogenes NBRC 3561 whole genome shotgun sequence.</title>
        <authorList>
            <person name="Dohra H."/>
            <person name="Kodani S."/>
        </authorList>
    </citation>
    <scope>NUCLEOTIDE SEQUENCE [LARGE SCALE GENOMIC DNA]</scope>
    <source>
        <strain evidence="3">NBRC 3561</strain>
    </source>
</reference>
<dbReference type="AlphaFoldDB" id="A0A286TT15"/>
<evidence type="ECO:0000313" key="2">
    <source>
        <dbReference type="EMBL" id="GAX59020.1"/>
    </source>
</evidence>
<protein>
    <submittedName>
        <fullName evidence="2">Uncharacterized protein</fullName>
    </submittedName>
</protein>
<sequence>MSEASRMFSAISFGVFCRAAPSTRAIIRSMNVSPGFVVILMTIRSERTFVPPVTALRSPPDSRMTGADSPVIADSSTLATPSTTSPSPGMMSPASQTTRSPTRSSVPGTSSSDMPSEERRRATVSVFAFLSVSACALPRPSATASARLAKITVSHSQALIAQPNQSPGSLNEKTVVRTEPTSTTNMTGDLIITRGSSLRKASGSDFSSCFGSNRPAPTFPSSL</sequence>
<keyword evidence="3" id="KW-1185">Reference proteome</keyword>